<protein>
    <submittedName>
        <fullName evidence="1">Uncharacterized protein</fullName>
    </submittedName>
</protein>
<evidence type="ECO:0000313" key="1">
    <source>
        <dbReference type="EMBL" id="CAK9193439.1"/>
    </source>
</evidence>
<organism evidence="1 2">
    <name type="scientific">Sphagnum troendelagicum</name>
    <dbReference type="NCBI Taxonomy" id="128251"/>
    <lineage>
        <taxon>Eukaryota</taxon>
        <taxon>Viridiplantae</taxon>
        <taxon>Streptophyta</taxon>
        <taxon>Embryophyta</taxon>
        <taxon>Bryophyta</taxon>
        <taxon>Sphagnophytina</taxon>
        <taxon>Sphagnopsida</taxon>
        <taxon>Sphagnales</taxon>
        <taxon>Sphagnaceae</taxon>
        <taxon>Sphagnum</taxon>
    </lineage>
</organism>
<dbReference type="EMBL" id="OZ019902">
    <property type="protein sequence ID" value="CAK9193439.1"/>
    <property type="molecule type" value="Genomic_DNA"/>
</dbReference>
<sequence length="126" mass="14153">MRDQYAFDAAGDPFGSLVTVELPPPEWNTKLNFTKHWGAQESASIIRHFCAARHSVPDCVRKVIGMGISTSSLEENKGHYPNLKDFQKICEDSMFIHNGEMMAIILHAFVPSIEASEHIQTLGDFF</sequence>
<dbReference type="Proteomes" id="UP001497512">
    <property type="component" value="Chromosome 10"/>
</dbReference>
<reference evidence="1" key="1">
    <citation type="submission" date="2024-02" db="EMBL/GenBank/DDBJ databases">
        <authorList>
            <consortium name="ELIXIR-Norway"/>
            <consortium name="Elixir Norway"/>
        </authorList>
    </citation>
    <scope>NUCLEOTIDE SEQUENCE</scope>
</reference>
<gene>
    <name evidence="1" type="ORF">CSSPTR1EN2_LOCUS1980</name>
</gene>
<proteinExistence type="predicted"/>
<accession>A0ABP0TCU5</accession>
<evidence type="ECO:0000313" key="2">
    <source>
        <dbReference type="Proteomes" id="UP001497512"/>
    </source>
</evidence>
<keyword evidence="2" id="KW-1185">Reference proteome</keyword>
<name>A0ABP0TCU5_9BRYO</name>